<evidence type="ECO:0000256" key="1">
    <source>
        <dbReference type="ARBA" id="ARBA00023002"/>
    </source>
</evidence>
<dbReference type="InterPro" id="IPR036291">
    <property type="entry name" value="NAD(P)-bd_dom_sf"/>
</dbReference>
<dbReference type="PANTHER" id="PTHR22981">
    <property type="entry name" value="3-HYDROXYISOBUTYRATE DEHYDROGENASE-RELATED"/>
    <property type="match status" value="1"/>
</dbReference>
<keyword evidence="6" id="KW-1185">Reference proteome</keyword>
<dbReference type="Gene3D" id="3.40.50.720">
    <property type="entry name" value="NAD(P)-binding Rossmann-like Domain"/>
    <property type="match status" value="2"/>
</dbReference>
<feature type="domain" description="6-phosphogluconate dehydrogenase NADP-binding" evidence="3">
    <location>
        <begin position="3"/>
        <end position="162"/>
    </location>
</feature>
<dbReference type="Gene3D" id="1.10.1040.10">
    <property type="entry name" value="N-(1-d-carboxylethyl)-l-norvaline Dehydrogenase, domain 2"/>
    <property type="match status" value="2"/>
</dbReference>
<accession>A0ABU0ALR4</accession>
<evidence type="ECO:0000259" key="4">
    <source>
        <dbReference type="Pfam" id="PF14833"/>
    </source>
</evidence>
<reference evidence="5 6" key="1">
    <citation type="submission" date="2023-07" db="EMBL/GenBank/DDBJ databases">
        <title>Genomic Encyclopedia of Type Strains, Phase IV (KMG-IV): sequencing the most valuable type-strain genomes for metagenomic binning, comparative biology and taxonomic classification.</title>
        <authorList>
            <person name="Goeker M."/>
        </authorList>
    </citation>
    <scope>NUCLEOTIDE SEQUENCE [LARGE SCALE GENOMIC DNA]</scope>
    <source>
        <strain evidence="5 6">DSM 23494</strain>
    </source>
</reference>
<dbReference type="SUPFAM" id="SSF51735">
    <property type="entry name" value="NAD(P)-binding Rossmann-fold domains"/>
    <property type="match status" value="2"/>
</dbReference>
<dbReference type="Pfam" id="PF03446">
    <property type="entry name" value="NAD_binding_2"/>
    <property type="match status" value="2"/>
</dbReference>
<evidence type="ECO:0000313" key="6">
    <source>
        <dbReference type="Proteomes" id="UP001238088"/>
    </source>
</evidence>
<dbReference type="SUPFAM" id="SSF48179">
    <property type="entry name" value="6-phosphogluconate dehydrogenase C-terminal domain-like"/>
    <property type="match status" value="2"/>
</dbReference>
<evidence type="ECO:0000256" key="2">
    <source>
        <dbReference type="ARBA" id="ARBA00023027"/>
    </source>
</evidence>
<dbReference type="Proteomes" id="UP001238088">
    <property type="component" value="Unassembled WGS sequence"/>
</dbReference>
<name>A0ABU0ALR4_9BACI</name>
<dbReference type="InterPro" id="IPR006115">
    <property type="entry name" value="6PGDH_NADP-bd"/>
</dbReference>
<dbReference type="EMBL" id="JAUSUB010000021">
    <property type="protein sequence ID" value="MDQ0272204.1"/>
    <property type="molecule type" value="Genomic_DNA"/>
</dbReference>
<sequence>MKKVGLIGTGAIGKGVLKNLIKNNCEVLAYDISEKAKENIRNLGGFVANHPKEVIQFSEIVFLSLPSPQIIKDLFLGTEGIAKEMKSHTTILDLSTIDPATAREMNDLCHQYNSHYFDCPVSGGPAGADEGTLTLMVGGDKDQFDNIVEYLGYIGSNIEYIGESGLAQVLKLCHNMIGAANIVAIGESFATGVKHGLSVKVMANVIGKSLAGSRPLEYFGPNIVNNTYDNVKFMLNHMHKDLGLYVNMTRQVGVPSFIGTNTYNLYHAAKTHNKGSLDHTAVCQIIEDLASVKLVENNHLKNEIEGVMVGSKKRTNEVKKIGLIGVGAIGEGVLKNLIKNNCEVLAYDISEKGKAKIRNLGGLVANHPKEIVQFSDIVFLSLPSPQIIKDLFLGTEGIAKEMKSHTTILDLSTIDPATTREMNDLCKQYNSHYFDCPVSGGPAGADEGTLTIMVGGDREQFVNIIEYLGFIGTNIEYIGESGIAQALKLCHNMVGAASIVALGEAFATGVKHGLDVKVMADVIGKSVSNSKVLQYFGPNIINNTYDNVKFMLNHAHKDLGLYVNMTQDVGVPSFIGASTYNLFHIAKIHNKGSLDQTAVCQVIEDFSSVKLVENSDSNQMKYQKTF</sequence>
<feature type="domain" description="6-phosphogluconate dehydrogenase NADP-binding" evidence="3">
    <location>
        <begin position="320"/>
        <end position="479"/>
    </location>
</feature>
<dbReference type="Pfam" id="PF14833">
    <property type="entry name" value="NAD_binding_11"/>
    <property type="match status" value="2"/>
</dbReference>
<evidence type="ECO:0000313" key="5">
    <source>
        <dbReference type="EMBL" id="MDQ0272204.1"/>
    </source>
</evidence>
<dbReference type="InterPro" id="IPR013328">
    <property type="entry name" value="6PGD_dom2"/>
</dbReference>
<feature type="domain" description="3-hydroxyisobutyrate dehydrogenase-like NAD-binding" evidence="4">
    <location>
        <begin position="165"/>
        <end position="285"/>
    </location>
</feature>
<proteinExistence type="predicted"/>
<dbReference type="PANTHER" id="PTHR22981:SF7">
    <property type="entry name" value="3-HYDROXYISOBUTYRATE DEHYDROGENASE, MITOCHONDRIAL"/>
    <property type="match status" value="1"/>
</dbReference>
<gene>
    <name evidence="5" type="ORF">J2S17_004096</name>
</gene>
<keyword evidence="1" id="KW-0560">Oxidoreductase</keyword>
<keyword evidence="2" id="KW-0520">NAD</keyword>
<protein>
    <submittedName>
        <fullName evidence="5">3-hydroxyisobutyrate dehydrogenase-like beta-hydroxyacid dehydrogenase</fullName>
    </submittedName>
</protein>
<comment type="caution">
    <text evidence="5">The sequence shown here is derived from an EMBL/GenBank/DDBJ whole genome shotgun (WGS) entry which is preliminary data.</text>
</comment>
<dbReference type="RefSeq" id="WP_307477493.1">
    <property type="nucleotide sequence ID" value="NZ_JAUSUB010000021.1"/>
</dbReference>
<organism evidence="5 6">
    <name type="scientific">Cytobacillus purgationiresistens</name>
    <dbReference type="NCBI Taxonomy" id="863449"/>
    <lineage>
        <taxon>Bacteria</taxon>
        <taxon>Bacillati</taxon>
        <taxon>Bacillota</taxon>
        <taxon>Bacilli</taxon>
        <taxon>Bacillales</taxon>
        <taxon>Bacillaceae</taxon>
        <taxon>Cytobacillus</taxon>
    </lineage>
</organism>
<feature type="domain" description="3-hydroxyisobutyrate dehydrogenase-like NAD-binding" evidence="4">
    <location>
        <begin position="482"/>
        <end position="602"/>
    </location>
</feature>
<dbReference type="InterPro" id="IPR029154">
    <property type="entry name" value="HIBADH-like_NADP-bd"/>
</dbReference>
<dbReference type="InterPro" id="IPR008927">
    <property type="entry name" value="6-PGluconate_DH-like_C_sf"/>
</dbReference>
<evidence type="ECO:0000259" key="3">
    <source>
        <dbReference type="Pfam" id="PF03446"/>
    </source>
</evidence>